<evidence type="ECO:0000259" key="3">
    <source>
        <dbReference type="SMART" id="SM01119"/>
    </source>
</evidence>
<dbReference type="InterPro" id="IPR029066">
    <property type="entry name" value="PLP-binding_barrel"/>
</dbReference>
<proteinExistence type="inferred from homology"/>
<dbReference type="Gene3D" id="3.20.20.10">
    <property type="entry name" value="Alanine racemase"/>
    <property type="match status" value="1"/>
</dbReference>
<name>A0ABX7BCR3_9PROT</name>
<organism evidence="4 5">
    <name type="scientific">Skermanella cutis</name>
    <dbReference type="NCBI Taxonomy" id="2775420"/>
    <lineage>
        <taxon>Bacteria</taxon>
        <taxon>Pseudomonadati</taxon>
        <taxon>Pseudomonadota</taxon>
        <taxon>Alphaproteobacteria</taxon>
        <taxon>Rhodospirillales</taxon>
        <taxon>Azospirillaceae</taxon>
        <taxon>Skermanella</taxon>
    </lineage>
</organism>
<accession>A0ABX7BCR3</accession>
<dbReference type="Pfam" id="PF14031">
    <property type="entry name" value="D-ser_dehydrat"/>
    <property type="match status" value="1"/>
</dbReference>
<dbReference type="InterPro" id="IPR051466">
    <property type="entry name" value="D-amino_acid_metab_enzyme"/>
</dbReference>
<gene>
    <name evidence="4" type="ORF">IGS68_12125</name>
</gene>
<dbReference type="Pfam" id="PF01168">
    <property type="entry name" value="Ala_racemase_N"/>
    <property type="match status" value="1"/>
</dbReference>
<dbReference type="Proteomes" id="UP000595197">
    <property type="component" value="Chromosome"/>
</dbReference>
<dbReference type="InterPro" id="IPR001608">
    <property type="entry name" value="Ala_racemase_N"/>
</dbReference>
<feature type="domain" description="D-serine dehydratase-like" evidence="3">
    <location>
        <begin position="316"/>
        <end position="416"/>
    </location>
</feature>
<reference evidence="4" key="1">
    <citation type="submission" date="2021-02" db="EMBL/GenBank/DDBJ databases">
        <title>Skermanella TT6 skin isolate.</title>
        <authorList>
            <person name="Lee K."/>
            <person name="Ganzorig M."/>
        </authorList>
    </citation>
    <scope>NUCLEOTIDE SEQUENCE</scope>
    <source>
        <strain evidence="4">TT6</strain>
    </source>
</reference>
<protein>
    <submittedName>
        <fullName evidence="4">Amino acid deaminase</fullName>
    </submittedName>
</protein>
<dbReference type="EMBL" id="CP067420">
    <property type="protein sequence ID" value="QQP91898.1"/>
    <property type="molecule type" value="Genomic_DNA"/>
</dbReference>
<dbReference type="PANTHER" id="PTHR28004:SF8">
    <property type="entry name" value="D-SERINE DEAMINASE"/>
    <property type="match status" value="1"/>
</dbReference>
<dbReference type="InterPro" id="IPR042208">
    <property type="entry name" value="D-ser_dehydrat-like_sf"/>
</dbReference>
<dbReference type="InterPro" id="IPR026956">
    <property type="entry name" value="D-ser_dehydrat-like_dom"/>
</dbReference>
<keyword evidence="2" id="KW-0456">Lyase</keyword>
<dbReference type="PANTHER" id="PTHR28004">
    <property type="entry name" value="ZGC:162816-RELATED"/>
    <property type="match status" value="1"/>
</dbReference>
<evidence type="ECO:0000256" key="2">
    <source>
        <dbReference type="ARBA" id="ARBA00023239"/>
    </source>
</evidence>
<sequence length="429" mass="45843">MTEREETVLIDGRTKGIPPGQEPFALAGIGRKGWNVLREDMVLPLAVLKSAALDHNGRWMRSFLDLTGTALAPHGKTTMSPDLFARQFADGAWGLTLATVQQVRVARAAGIGRIVLANQLVGRQAIGYVAAELAADDGFDFYCLVDSIDGVEQLAAGLRASAPGRPLQVMVEVGAAGGRTGCRSDEAALDVARAVRRAEPLLVLRGVEGYEGMVRGDGDRDGAIRSYLDRIAAVAAGCEAEGLFGPGPVILSAGGSAFYDMVAERLGAAELGRETMVLLRSGCYLTHDSSSYAALFEQVRQRMPEVDDLGPGPAAALEVWAYVQSRPQPDKAILTVGKRDISHDAGMPVPVLWFRPGLHDAPAAMPRGAVVTELNDQHAHLSISPESGLRVGDMVALGVSHPCTTFDKWRVLYVVDDRYDIVSAVTTWF</sequence>
<keyword evidence="5" id="KW-1185">Reference proteome</keyword>
<evidence type="ECO:0000256" key="1">
    <source>
        <dbReference type="ARBA" id="ARBA00005323"/>
    </source>
</evidence>
<dbReference type="RefSeq" id="WP_201080296.1">
    <property type="nucleotide sequence ID" value="NZ_CP067420.1"/>
</dbReference>
<dbReference type="SMART" id="SM01119">
    <property type="entry name" value="D-ser_dehydrat"/>
    <property type="match status" value="1"/>
</dbReference>
<comment type="similarity">
    <text evidence="1">Belongs to the DSD1 family.</text>
</comment>
<evidence type="ECO:0000313" key="5">
    <source>
        <dbReference type="Proteomes" id="UP000595197"/>
    </source>
</evidence>
<dbReference type="SUPFAM" id="SSF51419">
    <property type="entry name" value="PLP-binding barrel"/>
    <property type="match status" value="1"/>
</dbReference>
<dbReference type="CDD" id="cd06818">
    <property type="entry name" value="PLPDE_III_cryptic_DSD"/>
    <property type="match status" value="1"/>
</dbReference>
<evidence type="ECO:0000313" key="4">
    <source>
        <dbReference type="EMBL" id="QQP91898.1"/>
    </source>
</evidence>
<dbReference type="Gene3D" id="2.40.37.20">
    <property type="entry name" value="D-serine dehydratase-like domain"/>
    <property type="match status" value="1"/>
</dbReference>